<keyword evidence="2" id="KW-0813">Transport</keyword>
<dbReference type="GO" id="GO:0006865">
    <property type="term" value="P:amino acid transport"/>
    <property type="evidence" value="ECO:0007669"/>
    <property type="project" value="TreeGrafter"/>
</dbReference>
<keyword evidence="4" id="KW-0769">Symport</keyword>
<dbReference type="GO" id="GO:0046872">
    <property type="term" value="F:metal ion binding"/>
    <property type="evidence" value="ECO:0007669"/>
    <property type="project" value="UniProtKB-KW"/>
</dbReference>
<keyword evidence="3 9" id="KW-0812">Transmembrane</keyword>
<evidence type="ECO:0000313" key="10">
    <source>
        <dbReference type="EMBL" id="VDL77405.1"/>
    </source>
</evidence>
<dbReference type="Pfam" id="PF00209">
    <property type="entry name" value="SNF"/>
    <property type="match status" value="1"/>
</dbReference>
<feature type="region of interest" description="Disordered" evidence="8">
    <location>
        <begin position="18"/>
        <end position="52"/>
    </location>
</feature>
<reference evidence="10 11" key="2">
    <citation type="submission" date="2018-11" db="EMBL/GenBank/DDBJ databases">
        <authorList>
            <consortium name="Pathogen Informatics"/>
        </authorList>
    </citation>
    <scope>NUCLEOTIDE SEQUENCE [LARGE SCALE GENOMIC DNA]</scope>
</reference>
<evidence type="ECO:0000256" key="1">
    <source>
        <dbReference type="ARBA" id="ARBA00004141"/>
    </source>
</evidence>
<dbReference type="WBParaSite" id="NBR_0001381501-mRNA-1">
    <property type="protein sequence ID" value="NBR_0001381501-mRNA-1"/>
    <property type="gene ID" value="NBR_0001381501"/>
</dbReference>
<dbReference type="InterPro" id="IPR000175">
    <property type="entry name" value="Na/ntran_symport"/>
</dbReference>
<sequence length="169" mass="19145">MVATVVSLIVFLDSERDDEESNDERKPLVDKNAVSQQNVAGLPPRHESKETNRGLFRARKSKDWKSSASVTKSSAAWGESEGAVQDTREDPLYITMLNFIMFCTLATKSEALWDFPRLVVQYGGVYFILIYLLMTFVFVFPLVHMELFVGQWCQSGAVKATRSYGRGFE</sequence>
<keyword evidence="7" id="KW-0915">Sodium</keyword>
<comment type="subcellular location">
    <subcellularLocation>
        <location evidence="1">Membrane</location>
        <topology evidence="1">Multi-pass membrane protein</topology>
    </subcellularLocation>
</comment>
<evidence type="ECO:0000256" key="9">
    <source>
        <dbReference type="SAM" id="Phobius"/>
    </source>
</evidence>
<evidence type="ECO:0000256" key="2">
    <source>
        <dbReference type="ARBA" id="ARBA00022448"/>
    </source>
</evidence>
<dbReference type="EMBL" id="UYSL01021151">
    <property type="protein sequence ID" value="VDL77405.1"/>
    <property type="molecule type" value="Genomic_DNA"/>
</dbReference>
<dbReference type="PANTHER" id="PTHR11616">
    <property type="entry name" value="SODIUM/CHLORIDE DEPENDENT TRANSPORTER"/>
    <property type="match status" value="1"/>
</dbReference>
<gene>
    <name evidence="10" type="ORF">NBR_LOCUS13816</name>
</gene>
<accession>A0A0N4YBH7</accession>
<keyword evidence="11" id="KW-1185">Reference proteome</keyword>
<keyword evidence="6 9" id="KW-0472">Membrane</keyword>
<proteinExistence type="predicted"/>
<dbReference type="InterPro" id="IPR037272">
    <property type="entry name" value="SNS_sf"/>
</dbReference>
<dbReference type="GO" id="GO:0015293">
    <property type="term" value="F:symporter activity"/>
    <property type="evidence" value="ECO:0007669"/>
    <property type="project" value="UniProtKB-KW"/>
</dbReference>
<evidence type="ECO:0000256" key="5">
    <source>
        <dbReference type="ARBA" id="ARBA00022989"/>
    </source>
</evidence>
<evidence type="ECO:0000256" key="4">
    <source>
        <dbReference type="ARBA" id="ARBA00022847"/>
    </source>
</evidence>
<protein>
    <submittedName>
        <fullName evidence="12">Ion_trans domain-containing protein</fullName>
    </submittedName>
</protein>
<dbReference type="Proteomes" id="UP000271162">
    <property type="component" value="Unassembled WGS sequence"/>
</dbReference>
<evidence type="ECO:0000256" key="7">
    <source>
        <dbReference type="PIRSR" id="PIRSR600175-1"/>
    </source>
</evidence>
<organism evidence="12">
    <name type="scientific">Nippostrongylus brasiliensis</name>
    <name type="common">Rat hookworm</name>
    <dbReference type="NCBI Taxonomy" id="27835"/>
    <lineage>
        <taxon>Eukaryota</taxon>
        <taxon>Metazoa</taxon>
        <taxon>Ecdysozoa</taxon>
        <taxon>Nematoda</taxon>
        <taxon>Chromadorea</taxon>
        <taxon>Rhabditida</taxon>
        <taxon>Rhabditina</taxon>
        <taxon>Rhabditomorpha</taxon>
        <taxon>Strongyloidea</taxon>
        <taxon>Heligmosomidae</taxon>
        <taxon>Nippostrongylus</taxon>
    </lineage>
</organism>
<keyword evidence="7" id="KW-0479">Metal-binding</keyword>
<dbReference type="GO" id="GO:0005886">
    <property type="term" value="C:plasma membrane"/>
    <property type="evidence" value="ECO:0007669"/>
    <property type="project" value="TreeGrafter"/>
</dbReference>
<reference evidence="12" key="1">
    <citation type="submission" date="2017-02" db="UniProtKB">
        <authorList>
            <consortium name="WormBaseParasite"/>
        </authorList>
    </citation>
    <scope>IDENTIFICATION</scope>
</reference>
<dbReference type="AlphaFoldDB" id="A0A0N4YBH7"/>
<name>A0A0N4YBH7_NIPBR</name>
<evidence type="ECO:0000313" key="11">
    <source>
        <dbReference type="Proteomes" id="UP000271162"/>
    </source>
</evidence>
<evidence type="ECO:0000256" key="3">
    <source>
        <dbReference type="ARBA" id="ARBA00022692"/>
    </source>
</evidence>
<dbReference type="SUPFAM" id="SSF161070">
    <property type="entry name" value="SNF-like"/>
    <property type="match status" value="1"/>
</dbReference>
<feature type="transmembrane region" description="Helical" evidence="9">
    <location>
        <begin position="119"/>
        <end position="140"/>
    </location>
</feature>
<evidence type="ECO:0000256" key="8">
    <source>
        <dbReference type="SAM" id="MobiDB-lite"/>
    </source>
</evidence>
<feature type="binding site" evidence="7">
    <location>
        <position position="106"/>
    </location>
    <ligand>
        <name>Na(+)</name>
        <dbReference type="ChEBI" id="CHEBI:29101"/>
        <label>1</label>
    </ligand>
</feature>
<dbReference type="PROSITE" id="PS50267">
    <property type="entry name" value="NA_NEUROTRAN_SYMP_3"/>
    <property type="match status" value="1"/>
</dbReference>
<evidence type="ECO:0000313" key="12">
    <source>
        <dbReference type="WBParaSite" id="NBR_0001381501-mRNA-1"/>
    </source>
</evidence>
<keyword evidence="5 9" id="KW-1133">Transmembrane helix</keyword>
<evidence type="ECO:0000256" key="6">
    <source>
        <dbReference type="ARBA" id="ARBA00023136"/>
    </source>
</evidence>
<dbReference type="PANTHER" id="PTHR11616:SF240">
    <property type="entry name" value="BLOATED TUBULES, ISOFORM B-RELATED"/>
    <property type="match status" value="1"/>
</dbReference>
<dbReference type="GO" id="GO:0035725">
    <property type="term" value="P:sodium ion transmembrane transport"/>
    <property type="evidence" value="ECO:0007669"/>
    <property type="project" value="TreeGrafter"/>
</dbReference>